<dbReference type="GO" id="GO:0003677">
    <property type="term" value="F:DNA binding"/>
    <property type="evidence" value="ECO:0007669"/>
    <property type="project" value="UniProtKB-KW"/>
</dbReference>
<dbReference type="InterPro" id="IPR037171">
    <property type="entry name" value="NagB/RpiA_transferase-like"/>
</dbReference>
<dbReference type="InterPro" id="IPR001387">
    <property type="entry name" value="Cro/C1-type_HTH"/>
</dbReference>
<feature type="domain" description="HTH cro/C1-type" evidence="5">
    <location>
        <begin position="20"/>
        <end position="41"/>
    </location>
</feature>
<dbReference type="OrthoDB" id="58802at2"/>
<evidence type="ECO:0000259" key="5">
    <source>
        <dbReference type="PROSITE" id="PS50943"/>
    </source>
</evidence>
<dbReference type="RefSeq" id="WP_092653675.1">
    <property type="nucleotide sequence ID" value="NZ_FOHA01000020.1"/>
</dbReference>
<dbReference type="Gene3D" id="1.10.10.60">
    <property type="entry name" value="Homeodomain-like"/>
    <property type="match status" value="1"/>
</dbReference>
<evidence type="ECO:0000256" key="4">
    <source>
        <dbReference type="ARBA" id="ARBA00023163"/>
    </source>
</evidence>
<keyword evidence="4" id="KW-0804">Transcription</keyword>
<proteinExistence type="inferred from homology"/>
<dbReference type="GO" id="GO:0030246">
    <property type="term" value="F:carbohydrate binding"/>
    <property type="evidence" value="ECO:0007669"/>
    <property type="project" value="InterPro"/>
</dbReference>
<dbReference type="SUPFAM" id="SSF100950">
    <property type="entry name" value="NagB/RpiA/CoA transferase-like"/>
    <property type="match status" value="1"/>
</dbReference>
<accession>A0A1H9U339</accession>
<gene>
    <name evidence="6" type="ORF">SAMN04488559_12031</name>
</gene>
<evidence type="ECO:0000256" key="1">
    <source>
        <dbReference type="ARBA" id="ARBA00010466"/>
    </source>
</evidence>
<dbReference type="SUPFAM" id="SSF46785">
    <property type="entry name" value="Winged helix' DNA-binding domain"/>
    <property type="match status" value="1"/>
</dbReference>
<dbReference type="PROSITE" id="PS50943">
    <property type="entry name" value="HTH_CROC1"/>
    <property type="match status" value="1"/>
</dbReference>
<name>A0A1H9U339_9LACT</name>
<protein>
    <submittedName>
        <fullName evidence="6">DNA-binding transcriptional regulator LsrR, DeoR family</fullName>
    </submittedName>
</protein>
<evidence type="ECO:0000256" key="2">
    <source>
        <dbReference type="ARBA" id="ARBA00023015"/>
    </source>
</evidence>
<organism evidence="6 7">
    <name type="scientific">Isobaculum melis</name>
    <dbReference type="NCBI Taxonomy" id="142588"/>
    <lineage>
        <taxon>Bacteria</taxon>
        <taxon>Bacillati</taxon>
        <taxon>Bacillota</taxon>
        <taxon>Bacilli</taxon>
        <taxon>Lactobacillales</taxon>
        <taxon>Carnobacteriaceae</taxon>
        <taxon>Isobaculum</taxon>
    </lineage>
</organism>
<keyword evidence="3 6" id="KW-0238">DNA-binding</keyword>
<evidence type="ECO:0000256" key="3">
    <source>
        <dbReference type="ARBA" id="ARBA00023125"/>
    </source>
</evidence>
<dbReference type="AlphaFoldDB" id="A0A1H9U339"/>
<evidence type="ECO:0000313" key="7">
    <source>
        <dbReference type="Proteomes" id="UP000198948"/>
    </source>
</evidence>
<keyword evidence="7" id="KW-1185">Reference proteome</keyword>
<dbReference type="PANTHER" id="PTHR34294:SF12">
    <property type="entry name" value="SUGAR-BINDING TRANSCRIPTIONAL REGULATOR"/>
    <property type="match status" value="1"/>
</dbReference>
<dbReference type="PANTHER" id="PTHR34294">
    <property type="entry name" value="TRANSCRIPTIONAL REGULATOR-RELATED"/>
    <property type="match status" value="1"/>
</dbReference>
<evidence type="ECO:0000313" key="6">
    <source>
        <dbReference type="EMBL" id="SES03587.1"/>
    </source>
</evidence>
<dbReference type="InterPro" id="IPR007324">
    <property type="entry name" value="Sugar-bd_dom_put"/>
</dbReference>
<dbReference type="STRING" id="142588.SAMN04488559_12031"/>
<comment type="similarity">
    <text evidence="1">Belongs to the SorC transcriptional regulatory family.</text>
</comment>
<reference evidence="6 7" key="1">
    <citation type="submission" date="2016-10" db="EMBL/GenBank/DDBJ databases">
        <authorList>
            <person name="de Groot N.N."/>
        </authorList>
    </citation>
    <scope>NUCLEOTIDE SEQUENCE [LARGE SCALE GENOMIC DNA]</scope>
    <source>
        <strain evidence="6 7">DSM 13760</strain>
    </source>
</reference>
<dbReference type="EMBL" id="FOHA01000020">
    <property type="protein sequence ID" value="SES03587.1"/>
    <property type="molecule type" value="Genomic_DNA"/>
</dbReference>
<keyword evidence="2" id="KW-0805">Transcription regulation</keyword>
<dbReference type="InterPro" id="IPR051054">
    <property type="entry name" value="SorC_transcr_regulators"/>
</dbReference>
<dbReference type="InterPro" id="IPR036390">
    <property type="entry name" value="WH_DNA-bd_sf"/>
</dbReference>
<dbReference type="Pfam" id="PF04198">
    <property type="entry name" value="Sugar-bind"/>
    <property type="match status" value="1"/>
</dbReference>
<sequence>MRLTEDRRKMLKVATLYYDHGLTQSEIAKKMGISRPIISKMLQQAKELGMVEIYIKDESSHSVKLALAIEESFNLNEVVVVAGTGTHLKKNVARAAASYLVGQLKPQQKIGLSWGTTMAEFIEEVPYVHHPDTMILPLAGGVASQDVKYDANHLSFLLSEKLSGECAYIYAPALAETKDLKEVLVASKMVSDVLNQGRQVDLAFIGVGQPASLTTWENLGYIEADEFTHLQKQGMVGDAVASFFNQKGEALDNDFTRRMIGVTLDELKQIPNVVLLAAGQQKAESVHAILKSAAIRTLIIDQTIAEKLLTL</sequence>
<dbReference type="Gene3D" id="3.40.50.1360">
    <property type="match status" value="1"/>
</dbReference>
<dbReference type="Proteomes" id="UP000198948">
    <property type="component" value="Unassembled WGS sequence"/>
</dbReference>